<dbReference type="AlphaFoldDB" id="A0AA37T7F8"/>
<dbReference type="GO" id="GO:0004000">
    <property type="term" value="F:adenosine deaminase activity"/>
    <property type="evidence" value="ECO:0007669"/>
    <property type="project" value="TreeGrafter"/>
</dbReference>
<dbReference type="InterPro" id="IPR001365">
    <property type="entry name" value="A_deaminase_dom"/>
</dbReference>
<dbReference type="GO" id="GO:0006154">
    <property type="term" value="P:adenosine catabolic process"/>
    <property type="evidence" value="ECO:0007669"/>
    <property type="project" value="TreeGrafter"/>
</dbReference>
<keyword evidence="7" id="KW-1185">Reference proteome</keyword>
<evidence type="ECO:0000259" key="5">
    <source>
        <dbReference type="Pfam" id="PF00962"/>
    </source>
</evidence>
<evidence type="ECO:0000256" key="4">
    <source>
        <dbReference type="SAM" id="SignalP"/>
    </source>
</evidence>
<dbReference type="InterPro" id="IPR006330">
    <property type="entry name" value="Ado/ade_deaminase"/>
</dbReference>
<evidence type="ECO:0000313" key="6">
    <source>
        <dbReference type="EMBL" id="GLS25982.1"/>
    </source>
</evidence>
<dbReference type="Pfam" id="PF00962">
    <property type="entry name" value="A_deaminase"/>
    <property type="match status" value="1"/>
</dbReference>
<feature type="chain" id="PRO_5041332334" evidence="4">
    <location>
        <begin position="20"/>
        <end position="484"/>
    </location>
</feature>
<comment type="cofactor">
    <cofactor evidence="1">
        <name>Zn(2+)</name>
        <dbReference type="ChEBI" id="CHEBI:29105"/>
    </cofactor>
</comment>
<keyword evidence="3" id="KW-0378">Hydrolase</keyword>
<name>A0AA37T7F8_9GAMM</name>
<dbReference type="SUPFAM" id="SSF51556">
    <property type="entry name" value="Metallo-dependent hydrolases"/>
    <property type="match status" value="1"/>
</dbReference>
<evidence type="ECO:0000313" key="7">
    <source>
        <dbReference type="Proteomes" id="UP001156870"/>
    </source>
</evidence>
<sequence length="484" mass="55666">MLFLVTACALATNSSVAYSSVTNNSPTKTASNVHWFESFKTSATTEEMYAFLQALPKGGDIHNHMSGSGLPEWWFELATDSSINSGYQYYTKTQVKHCQPYGGNEFGGTPYLMMFHTIQRSTYEQLSQCSKSEYQPLTRLSEEEKNGWLNSIRLDKPYEGREEFFQRHWQRLGDLTGNPFIMSELLVKNMQAFGEEGVMYLETQMGPKGYMDPGGNPIQPNIVADIFRHRLQEKDAKSSGVTARLQYAILRFAKSANEDLKDAYQFVDKNRDIYVGVNLVGREDNDKGHPLRFLNTLRELRKTTPTIPLSLHAGEVDEPNQHIRESLLLGAKRIGHGVNLLGDPDTLLLMQSGRYLIEINLVSNLLLEYINDYSEHPFPEYLRTGIPVALTTDDRGMWDSNMTDEYFTAVTEFNLSWEELITLGENSLQHSFLDHKTKTLLLKNYREKVKRFEKKMKKKLEKKPLFEPKYSKYSCRQWQLCTKN</sequence>
<feature type="domain" description="Adenosine deaminase" evidence="5">
    <location>
        <begin position="182"/>
        <end position="443"/>
    </location>
</feature>
<dbReference type="PANTHER" id="PTHR11409">
    <property type="entry name" value="ADENOSINE DEAMINASE"/>
    <property type="match status" value="1"/>
</dbReference>
<dbReference type="Gene3D" id="3.20.20.140">
    <property type="entry name" value="Metal-dependent hydrolases"/>
    <property type="match status" value="1"/>
</dbReference>
<accession>A0AA37T7F8</accession>
<dbReference type="EMBL" id="BSPD01000037">
    <property type="protein sequence ID" value="GLS25982.1"/>
    <property type="molecule type" value="Genomic_DNA"/>
</dbReference>
<dbReference type="GO" id="GO:0046872">
    <property type="term" value="F:metal ion binding"/>
    <property type="evidence" value="ECO:0007669"/>
    <property type="project" value="UniProtKB-KW"/>
</dbReference>
<reference evidence="6 7" key="1">
    <citation type="journal article" date="2014" name="Int. J. Syst. Evol. Microbiol.">
        <title>Complete genome sequence of Corynebacterium casei LMG S-19264T (=DSM 44701T), isolated from a smear-ripened cheese.</title>
        <authorList>
            <consortium name="US DOE Joint Genome Institute (JGI-PGF)"/>
            <person name="Walter F."/>
            <person name="Albersmeier A."/>
            <person name="Kalinowski J."/>
            <person name="Ruckert C."/>
        </authorList>
    </citation>
    <scope>NUCLEOTIDE SEQUENCE [LARGE SCALE GENOMIC DNA]</scope>
    <source>
        <strain evidence="6 7">NBRC 110095</strain>
    </source>
</reference>
<proteinExistence type="predicted"/>
<dbReference type="GO" id="GO:0046103">
    <property type="term" value="P:inosine biosynthetic process"/>
    <property type="evidence" value="ECO:0007669"/>
    <property type="project" value="TreeGrafter"/>
</dbReference>
<feature type="signal peptide" evidence="4">
    <location>
        <begin position="1"/>
        <end position="19"/>
    </location>
</feature>
<comment type="caution">
    <text evidence="6">The sequence shown here is derived from an EMBL/GenBank/DDBJ whole genome shotgun (WGS) entry which is preliminary data.</text>
</comment>
<dbReference type="Proteomes" id="UP001156870">
    <property type="component" value="Unassembled WGS sequence"/>
</dbReference>
<keyword evidence="2" id="KW-0479">Metal-binding</keyword>
<evidence type="ECO:0000256" key="3">
    <source>
        <dbReference type="ARBA" id="ARBA00022801"/>
    </source>
</evidence>
<evidence type="ECO:0000256" key="1">
    <source>
        <dbReference type="ARBA" id="ARBA00001947"/>
    </source>
</evidence>
<organism evidence="6 7">
    <name type="scientific">Marinibactrum halimedae</name>
    <dbReference type="NCBI Taxonomy" id="1444977"/>
    <lineage>
        <taxon>Bacteria</taxon>
        <taxon>Pseudomonadati</taxon>
        <taxon>Pseudomonadota</taxon>
        <taxon>Gammaproteobacteria</taxon>
        <taxon>Cellvibrionales</taxon>
        <taxon>Cellvibrionaceae</taxon>
        <taxon>Marinibactrum</taxon>
    </lineage>
</organism>
<dbReference type="InterPro" id="IPR032466">
    <property type="entry name" value="Metal_Hydrolase"/>
</dbReference>
<keyword evidence="4" id="KW-0732">Signal</keyword>
<evidence type="ECO:0000256" key="2">
    <source>
        <dbReference type="ARBA" id="ARBA00022723"/>
    </source>
</evidence>
<protein>
    <submittedName>
        <fullName evidence="6">Adenosine deaminase</fullName>
    </submittedName>
</protein>
<gene>
    <name evidence="6" type="ORF">GCM10007877_16970</name>
</gene>
<dbReference type="PANTHER" id="PTHR11409:SF39">
    <property type="entry name" value="ADENOSINE DEAMINASE 2"/>
    <property type="match status" value="1"/>
</dbReference>